<proteinExistence type="predicted"/>
<keyword evidence="2" id="KW-1185">Reference proteome</keyword>
<evidence type="ECO:0000313" key="2">
    <source>
        <dbReference type="Proteomes" id="UP000281553"/>
    </source>
</evidence>
<organism evidence="1 2">
    <name type="scientific">Dibothriocephalus latus</name>
    <name type="common">Fish tapeworm</name>
    <name type="synonym">Diphyllobothrium latum</name>
    <dbReference type="NCBI Taxonomy" id="60516"/>
    <lineage>
        <taxon>Eukaryota</taxon>
        <taxon>Metazoa</taxon>
        <taxon>Spiralia</taxon>
        <taxon>Lophotrochozoa</taxon>
        <taxon>Platyhelminthes</taxon>
        <taxon>Cestoda</taxon>
        <taxon>Eucestoda</taxon>
        <taxon>Diphyllobothriidea</taxon>
        <taxon>Diphyllobothriidae</taxon>
        <taxon>Dibothriocephalus</taxon>
    </lineage>
</organism>
<gene>
    <name evidence="1" type="ORF">DILT_LOCUS746</name>
</gene>
<dbReference type="EMBL" id="UYRU01003611">
    <property type="protein sequence ID" value="VDK36163.1"/>
    <property type="molecule type" value="Genomic_DNA"/>
</dbReference>
<dbReference type="Proteomes" id="UP000281553">
    <property type="component" value="Unassembled WGS sequence"/>
</dbReference>
<name>A0A3P6Q1T7_DIBLA</name>
<evidence type="ECO:0000313" key="1">
    <source>
        <dbReference type="EMBL" id="VDK36163.1"/>
    </source>
</evidence>
<reference evidence="1 2" key="1">
    <citation type="submission" date="2018-11" db="EMBL/GenBank/DDBJ databases">
        <authorList>
            <consortium name="Pathogen Informatics"/>
        </authorList>
    </citation>
    <scope>NUCLEOTIDE SEQUENCE [LARGE SCALE GENOMIC DNA]</scope>
</reference>
<accession>A0A3P6Q1T7</accession>
<dbReference type="AlphaFoldDB" id="A0A3P6Q1T7"/>
<sequence length="188" mass="20986">MLNSPLHSAGLLTETDAKMPLQLFLKQGNPRTVLQVHFILHGLLQLLTCDRAGVAMAHSLFNFFHGLDLDELFLLQHDSNAVSDKRILRTNFLEQVVVRLELADILLQVLILSGQHLERAQLDYPTEGSHRSPFDHIETGGLADCDKRLLSTSNPLISATVKVCSQLIRLCDTAKENSLKSLIHKVSF</sequence>
<protein>
    <submittedName>
        <fullName evidence="1">Uncharacterized protein</fullName>
    </submittedName>
</protein>